<dbReference type="Proteomes" id="UP000294933">
    <property type="component" value="Unassembled WGS sequence"/>
</dbReference>
<dbReference type="EMBL" id="ML170203">
    <property type="protein sequence ID" value="TDL18817.1"/>
    <property type="molecule type" value="Genomic_DNA"/>
</dbReference>
<accession>A0A4Y7PTS0</accession>
<reference evidence="2 3" key="1">
    <citation type="submission" date="2018-06" db="EMBL/GenBank/DDBJ databases">
        <title>A transcriptomic atlas of mushroom development highlights an independent origin of complex multicellularity.</title>
        <authorList>
            <consortium name="DOE Joint Genome Institute"/>
            <person name="Krizsan K."/>
            <person name="Almasi E."/>
            <person name="Merenyi Z."/>
            <person name="Sahu N."/>
            <person name="Viragh M."/>
            <person name="Koszo T."/>
            <person name="Mondo S."/>
            <person name="Kiss B."/>
            <person name="Balint B."/>
            <person name="Kues U."/>
            <person name="Barry K."/>
            <person name="Hegedus J.C."/>
            <person name="Henrissat B."/>
            <person name="Johnson J."/>
            <person name="Lipzen A."/>
            <person name="Ohm R."/>
            <person name="Nagy I."/>
            <person name="Pangilinan J."/>
            <person name="Yan J."/>
            <person name="Xiong Y."/>
            <person name="Grigoriev I.V."/>
            <person name="Hibbett D.S."/>
            <person name="Nagy L.G."/>
        </authorList>
    </citation>
    <scope>NUCLEOTIDE SEQUENCE [LARGE SCALE GENOMIC DNA]</scope>
    <source>
        <strain evidence="2 3">SZMC22713</strain>
    </source>
</reference>
<feature type="region of interest" description="Disordered" evidence="1">
    <location>
        <begin position="126"/>
        <end position="162"/>
    </location>
</feature>
<evidence type="ECO:0000313" key="2">
    <source>
        <dbReference type="EMBL" id="TDL18817.1"/>
    </source>
</evidence>
<name>A0A4Y7PTS0_9AGAM</name>
<proteinExistence type="predicted"/>
<gene>
    <name evidence="2" type="ORF">BD410DRAFT_460373</name>
</gene>
<keyword evidence="3" id="KW-1185">Reference proteome</keyword>
<dbReference type="VEuPathDB" id="FungiDB:BD410DRAFT_460373"/>
<evidence type="ECO:0000256" key="1">
    <source>
        <dbReference type="SAM" id="MobiDB-lite"/>
    </source>
</evidence>
<protein>
    <submittedName>
        <fullName evidence="2">Uncharacterized protein</fullName>
    </submittedName>
</protein>
<sequence length="219" mass="24525">MRTCTKRRKQEQEEVGTNRLNGTISSRFSCTFANTSSLFAGCTTTLSVHTFATSISTSTTTHRGGGMATRSRMPGKAFTPLFDANPQPDLFRNVAATERILLQYSLWFNLRLGMSLRCVPGSFGSESESGSDASSPPDSYPLLSPSSNLRSDLAQDPEHDPFVDGTLPRYDNRLFFSTRIRELQQPRYRRLIVGRLHARECVCGEHQDRRGWFAFLESG</sequence>
<organism evidence="2 3">
    <name type="scientific">Rickenella mellea</name>
    <dbReference type="NCBI Taxonomy" id="50990"/>
    <lineage>
        <taxon>Eukaryota</taxon>
        <taxon>Fungi</taxon>
        <taxon>Dikarya</taxon>
        <taxon>Basidiomycota</taxon>
        <taxon>Agaricomycotina</taxon>
        <taxon>Agaricomycetes</taxon>
        <taxon>Hymenochaetales</taxon>
        <taxon>Rickenellaceae</taxon>
        <taxon>Rickenella</taxon>
    </lineage>
</organism>
<feature type="compositionally biased region" description="Low complexity" evidence="1">
    <location>
        <begin position="126"/>
        <end position="152"/>
    </location>
</feature>
<evidence type="ECO:0000313" key="3">
    <source>
        <dbReference type="Proteomes" id="UP000294933"/>
    </source>
</evidence>
<dbReference type="AlphaFoldDB" id="A0A4Y7PTS0"/>